<dbReference type="Pfam" id="PF13302">
    <property type="entry name" value="Acetyltransf_3"/>
    <property type="match status" value="1"/>
</dbReference>
<gene>
    <name evidence="2" type="ORF">GM418_26425</name>
</gene>
<dbReference type="PROSITE" id="PS51186">
    <property type="entry name" value="GNAT"/>
    <property type="match status" value="1"/>
</dbReference>
<organism evidence="2 3">
    <name type="scientific">Maribellus comscasis</name>
    <dbReference type="NCBI Taxonomy" id="2681766"/>
    <lineage>
        <taxon>Bacteria</taxon>
        <taxon>Pseudomonadati</taxon>
        <taxon>Bacteroidota</taxon>
        <taxon>Bacteroidia</taxon>
        <taxon>Marinilabiliales</taxon>
        <taxon>Prolixibacteraceae</taxon>
        <taxon>Maribellus</taxon>
    </lineage>
</organism>
<evidence type="ECO:0000259" key="1">
    <source>
        <dbReference type="PROSITE" id="PS51186"/>
    </source>
</evidence>
<sequence>MKLETNRLQLLEISWDDLEKIHELHSIPEVDEFNTLGIPENIEVTRKIISADIENQLKEIRSRFCWKVVIKENSAFAGLAGMTLSNDRFKMGEFYYKLFPKFWGYGYATEITRELICFGFSEYKLHRIEAGVATKNLASIRVLEKAGMTREGIRRKILPIRGEWIDNFHYSILEEEMK</sequence>
<keyword evidence="3" id="KW-1185">Reference proteome</keyword>
<dbReference type="Proteomes" id="UP000428260">
    <property type="component" value="Chromosome"/>
</dbReference>
<dbReference type="SUPFAM" id="SSF55729">
    <property type="entry name" value="Acyl-CoA N-acyltransferases (Nat)"/>
    <property type="match status" value="1"/>
</dbReference>
<dbReference type="GO" id="GO:0016747">
    <property type="term" value="F:acyltransferase activity, transferring groups other than amino-acyl groups"/>
    <property type="evidence" value="ECO:0007669"/>
    <property type="project" value="InterPro"/>
</dbReference>
<keyword evidence="2" id="KW-0808">Transferase</keyword>
<accession>A0A6I6K0W7</accession>
<dbReference type="AlphaFoldDB" id="A0A6I6K0W7"/>
<dbReference type="InterPro" id="IPR051531">
    <property type="entry name" value="N-acetyltransferase"/>
</dbReference>
<dbReference type="PANTHER" id="PTHR43792">
    <property type="entry name" value="GNAT FAMILY, PUTATIVE (AFU_ORTHOLOGUE AFUA_3G00765)-RELATED-RELATED"/>
    <property type="match status" value="1"/>
</dbReference>
<proteinExistence type="predicted"/>
<evidence type="ECO:0000313" key="3">
    <source>
        <dbReference type="Proteomes" id="UP000428260"/>
    </source>
</evidence>
<dbReference type="KEGG" id="mcos:GM418_26425"/>
<dbReference type="EMBL" id="CP046401">
    <property type="protein sequence ID" value="QGY47068.1"/>
    <property type="molecule type" value="Genomic_DNA"/>
</dbReference>
<dbReference type="RefSeq" id="WP_158870573.1">
    <property type="nucleotide sequence ID" value="NZ_CP046401.1"/>
</dbReference>
<dbReference type="Gene3D" id="3.40.630.30">
    <property type="match status" value="1"/>
</dbReference>
<dbReference type="InterPro" id="IPR016181">
    <property type="entry name" value="Acyl_CoA_acyltransferase"/>
</dbReference>
<dbReference type="InterPro" id="IPR000182">
    <property type="entry name" value="GNAT_dom"/>
</dbReference>
<evidence type="ECO:0000313" key="2">
    <source>
        <dbReference type="EMBL" id="QGY47068.1"/>
    </source>
</evidence>
<name>A0A6I6K0W7_9BACT</name>
<reference evidence="2 3" key="1">
    <citation type="submission" date="2019-11" db="EMBL/GenBank/DDBJ databases">
        <authorList>
            <person name="Zheng R.K."/>
            <person name="Sun C.M."/>
        </authorList>
    </citation>
    <scope>NUCLEOTIDE SEQUENCE [LARGE SCALE GENOMIC DNA]</scope>
    <source>
        <strain evidence="2 3">WC007</strain>
    </source>
</reference>
<feature type="domain" description="N-acetyltransferase" evidence="1">
    <location>
        <begin position="8"/>
        <end position="175"/>
    </location>
</feature>
<protein>
    <submittedName>
        <fullName evidence="2">GNAT family N-acetyltransferase</fullName>
    </submittedName>
</protein>